<comment type="caution">
    <text evidence="2">The sequence shown here is derived from an EMBL/GenBank/DDBJ whole genome shotgun (WGS) entry which is preliminary data.</text>
</comment>
<keyword evidence="3" id="KW-1185">Reference proteome</keyword>
<dbReference type="Proteomes" id="UP000791440">
    <property type="component" value="Unassembled WGS sequence"/>
</dbReference>
<reference evidence="2" key="2">
    <citation type="submission" date="2020-12" db="EMBL/GenBank/DDBJ databases">
        <authorList>
            <person name="Kanost M."/>
        </authorList>
    </citation>
    <scope>NUCLEOTIDE SEQUENCE</scope>
</reference>
<name>A0A921YMB2_MANSE</name>
<dbReference type="PANTHER" id="PTHR13538">
    <property type="entry name" value="N-ACETYLTRANSFERASE 6"/>
    <property type="match status" value="1"/>
</dbReference>
<gene>
    <name evidence="2" type="ORF">O3G_MSEX002126</name>
</gene>
<dbReference type="InterPro" id="IPR000182">
    <property type="entry name" value="GNAT_dom"/>
</dbReference>
<reference evidence="2" key="1">
    <citation type="journal article" date="2016" name="Insect Biochem. Mol. Biol.">
        <title>Multifaceted biological insights from a draft genome sequence of the tobacco hornworm moth, Manduca sexta.</title>
        <authorList>
            <person name="Kanost M.R."/>
            <person name="Arrese E.L."/>
            <person name="Cao X."/>
            <person name="Chen Y.R."/>
            <person name="Chellapilla S."/>
            <person name="Goldsmith M.R."/>
            <person name="Grosse-Wilde E."/>
            <person name="Heckel D.G."/>
            <person name="Herndon N."/>
            <person name="Jiang H."/>
            <person name="Papanicolaou A."/>
            <person name="Qu J."/>
            <person name="Soulages J.L."/>
            <person name="Vogel H."/>
            <person name="Walters J."/>
            <person name="Waterhouse R.M."/>
            <person name="Ahn S.J."/>
            <person name="Almeida F.C."/>
            <person name="An C."/>
            <person name="Aqrawi P."/>
            <person name="Bretschneider A."/>
            <person name="Bryant W.B."/>
            <person name="Bucks S."/>
            <person name="Chao H."/>
            <person name="Chevignon G."/>
            <person name="Christen J.M."/>
            <person name="Clarke D.F."/>
            <person name="Dittmer N.T."/>
            <person name="Ferguson L.C.F."/>
            <person name="Garavelou S."/>
            <person name="Gordon K.H.J."/>
            <person name="Gunaratna R.T."/>
            <person name="Han Y."/>
            <person name="Hauser F."/>
            <person name="He Y."/>
            <person name="Heidel-Fischer H."/>
            <person name="Hirsh A."/>
            <person name="Hu Y."/>
            <person name="Jiang H."/>
            <person name="Kalra D."/>
            <person name="Klinner C."/>
            <person name="Konig C."/>
            <person name="Kovar C."/>
            <person name="Kroll A.R."/>
            <person name="Kuwar S.S."/>
            <person name="Lee S.L."/>
            <person name="Lehman R."/>
            <person name="Li K."/>
            <person name="Li Z."/>
            <person name="Liang H."/>
            <person name="Lovelace S."/>
            <person name="Lu Z."/>
            <person name="Mansfield J.H."/>
            <person name="McCulloch K.J."/>
            <person name="Mathew T."/>
            <person name="Morton B."/>
            <person name="Muzny D.M."/>
            <person name="Neunemann D."/>
            <person name="Ongeri F."/>
            <person name="Pauchet Y."/>
            <person name="Pu L.L."/>
            <person name="Pyrousis I."/>
            <person name="Rao X.J."/>
            <person name="Redding A."/>
            <person name="Roesel C."/>
            <person name="Sanchez-Gracia A."/>
            <person name="Schaack S."/>
            <person name="Shukla A."/>
            <person name="Tetreau G."/>
            <person name="Wang Y."/>
            <person name="Xiong G.H."/>
            <person name="Traut W."/>
            <person name="Walsh T.K."/>
            <person name="Worley K.C."/>
            <person name="Wu D."/>
            <person name="Wu W."/>
            <person name="Wu Y.Q."/>
            <person name="Zhang X."/>
            <person name="Zou Z."/>
            <person name="Zucker H."/>
            <person name="Briscoe A.D."/>
            <person name="Burmester T."/>
            <person name="Clem R.J."/>
            <person name="Feyereisen R."/>
            <person name="Grimmelikhuijzen C.J.P."/>
            <person name="Hamodrakas S.J."/>
            <person name="Hansson B.S."/>
            <person name="Huguet E."/>
            <person name="Jermiin L.S."/>
            <person name="Lan Q."/>
            <person name="Lehman H.K."/>
            <person name="Lorenzen M."/>
            <person name="Merzendorfer H."/>
            <person name="Michalopoulos I."/>
            <person name="Morton D.B."/>
            <person name="Muthukrishnan S."/>
            <person name="Oakeshott J.G."/>
            <person name="Palmer W."/>
            <person name="Park Y."/>
            <person name="Passarelli A.L."/>
            <person name="Rozas J."/>
            <person name="Schwartz L.M."/>
            <person name="Smith W."/>
            <person name="Southgate A."/>
            <person name="Vilcinskas A."/>
            <person name="Vogt R."/>
            <person name="Wang P."/>
            <person name="Werren J."/>
            <person name="Yu X.Q."/>
            <person name="Zhou J.J."/>
            <person name="Brown S.J."/>
            <person name="Scherer S.E."/>
            <person name="Richards S."/>
            <person name="Blissard G.W."/>
        </authorList>
    </citation>
    <scope>NUCLEOTIDE SEQUENCE</scope>
</reference>
<protein>
    <recommendedName>
        <fullName evidence="1">N-acetyltransferase domain-containing protein</fullName>
    </recommendedName>
</protein>
<dbReference type="GO" id="GO:1905502">
    <property type="term" value="F:acetyl-CoA binding"/>
    <property type="evidence" value="ECO:0007669"/>
    <property type="project" value="TreeGrafter"/>
</dbReference>
<organism evidence="2 3">
    <name type="scientific">Manduca sexta</name>
    <name type="common">Tobacco hawkmoth</name>
    <name type="synonym">Tobacco hornworm</name>
    <dbReference type="NCBI Taxonomy" id="7130"/>
    <lineage>
        <taxon>Eukaryota</taxon>
        <taxon>Metazoa</taxon>
        <taxon>Ecdysozoa</taxon>
        <taxon>Arthropoda</taxon>
        <taxon>Hexapoda</taxon>
        <taxon>Insecta</taxon>
        <taxon>Pterygota</taxon>
        <taxon>Neoptera</taxon>
        <taxon>Endopterygota</taxon>
        <taxon>Lepidoptera</taxon>
        <taxon>Glossata</taxon>
        <taxon>Ditrysia</taxon>
        <taxon>Bombycoidea</taxon>
        <taxon>Sphingidae</taxon>
        <taxon>Sphinginae</taxon>
        <taxon>Sphingini</taxon>
        <taxon>Manduca</taxon>
    </lineage>
</organism>
<evidence type="ECO:0000259" key="1">
    <source>
        <dbReference type="PROSITE" id="PS51186"/>
    </source>
</evidence>
<feature type="domain" description="N-acetyltransferase" evidence="1">
    <location>
        <begin position="113"/>
        <end position="252"/>
    </location>
</feature>
<sequence>MKSGAWISNLLSYSRRDTEKSGELDLYTKVFLMNIPVALSPICLFTGTNSVGQEINATLPPSDTTLSTTFTRECTVASLYQNWLNCCEILEEKIFILQQDSTMENENENLQVLKLHTNPQYLKACCELINDEWPRSETARMMSLQASCDNLPTSLILVNDKKHILGHCKLTPIPSIPESCFIETVVISKAMRGKKLGTFLMSSVEEYCRSVLNLKMLHLSTKGQENFYAKLGYEICAPVSIYGIRVPSNTNPVIASKVASSTPGSCVGPPPPPPPPMPTNSLISNSIIKSTKTYMFKYL</sequence>
<dbReference type="GO" id="GO:0008080">
    <property type="term" value="F:N-acetyltransferase activity"/>
    <property type="evidence" value="ECO:0007669"/>
    <property type="project" value="InterPro"/>
</dbReference>
<evidence type="ECO:0000313" key="3">
    <source>
        <dbReference type="Proteomes" id="UP000791440"/>
    </source>
</evidence>
<dbReference type="GO" id="GO:0005737">
    <property type="term" value="C:cytoplasm"/>
    <property type="evidence" value="ECO:0007669"/>
    <property type="project" value="TreeGrafter"/>
</dbReference>
<dbReference type="Pfam" id="PF00583">
    <property type="entry name" value="Acetyltransf_1"/>
    <property type="match status" value="1"/>
</dbReference>
<accession>A0A921YMB2</accession>
<dbReference type="PROSITE" id="PS51186">
    <property type="entry name" value="GNAT"/>
    <property type="match status" value="1"/>
</dbReference>
<dbReference type="InterPro" id="IPR039840">
    <property type="entry name" value="NAA80"/>
</dbReference>
<evidence type="ECO:0000313" key="2">
    <source>
        <dbReference type="EMBL" id="KAG6442001.1"/>
    </source>
</evidence>
<dbReference type="EMBL" id="JH668290">
    <property type="protein sequence ID" value="KAG6442001.1"/>
    <property type="molecule type" value="Genomic_DNA"/>
</dbReference>
<dbReference type="CDD" id="cd04301">
    <property type="entry name" value="NAT_SF"/>
    <property type="match status" value="1"/>
</dbReference>
<dbReference type="PANTHER" id="PTHR13538:SF4">
    <property type="entry name" value="N-ALPHA-ACETYLTRANSFERASE 80"/>
    <property type="match status" value="1"/>
</dbReference>
<dbReference type="AlphaFoldDB" id="A0A921YMB2"/>
<proteinExistence type="predicted"/>